<keyword evidence="8 11" id="KW-0645">Protease</keyword>
<evidence type="ECO:0000313" key="14">
    <source>
        <dbReference type="EMBL" id="MDT0605150.1"/>
    </source>
</evidence>
<evidence type="ECO:0000256" key="9">
    <source>
        <dbReference type="ARBA" id="ARBA00022801"/>
    </source>
</evidence>
<evidence type="ECO:0000256" key="11">
    <source>
        <dbReference type="PIRNR" id="PIRNR006431"/>
    </source>
</evidence>
<dbReference type="RefSeq" id="WP_311584443.1">
    <property type="nucleotide sequence ID" value="NZ_JAVRIF010000011.1"/>
</dbReference>
<dbReference type="EMBL" id="JAVRIF010000011">
    <property type="protein sequence ID" value="MDT0605150.1"/>
    <property type="molecule type" value="Genomic_DNA"/>
</dbReference>
<comment type="similarity">
    <text evidence="3 11 12">Belongs to the peptidase S33 family.</text>
</comment>
<evidence type="ECO:0000256" key="6">
    <source>
        <dbReference type="ARBA" id="ARBA00022438"/>
    </source>
</evidence>
<dbReference type="InterPro" id="IPR029058">
    <property type="entry name" value="AB_hydrolase_fold"/>
</dbReference>
<evidence type="ECO:0000256" key="2">
    <source>
        <dbReference type="ARBA" id="ARBA00004496"/>
    </source>
</evidence>
<evidence type="ECO:0000256" key="10">
    <source>
        <dbReference type="ARBA" id="ARBA00029605"/>
    </source>
</evidence>
<evidence type="ECO:0000256" key="7">
    <source>
        <dbReference type="ARBA" id="ARBA00022490"/>
    </source>
</evidence>
<evidence type="ECO:0000313" key="15">
    <source>
        <dbReference type="Proteomes" id="UP001266357"/>
    </source>
</evidence>
<dbReference type="PANTHER" id="PTHR43722">
    <property type="entry name" value="PROLINE IMINOPEPTIDASE"/>
    <property type="match status" value="1"/>
</dbReference>
<dbReference type="PRINTS" id="PR00793">
    <property type="entry name" value="PROAMNOPTASE"/>
</dbReference>
<feature type="domain" description="AB hydrolase-1" evidence="13">
    <location>
        <begin position="37"/>
        <end position="299"/>
    </location>
</feature>
<protein>
    <recommendedName>
        <fullName evidence="5 11">Proline iminopeptidase</fullName>
        <shortName evidence="11">PIP</shortName>
        <ecNumber evidence="4 11">3.4.11.5</ecNumber>
    </recommendedName>
    <alternativeName>
        <fullName evidence="10 11">Prolyl aminopeptidase</fullName>
    </alternativeName>
</protein>
<dbReference type="Gene3D" id="3.40.50.1820">
    <property type="entry name" value="alpha/beta hydrolase"/>
    <property type="match status" value="1"/>
</dbReference>
<evidence type="ECO:0000256" key="12">
    <source>
        <dbReference type="RuleBase" id="RU003421"/>
    </source>
</evidence>
<keyword evidence="7 11" id="KW-0963">Cytoplasm</keyword>
<evidence type="ECO:0000256" key="5">
    <source>
        <dbReference type="ARBA" id="ARBA00021843"/>
    </source>
</evidence>
<dbReference type="InterPro" id="IPR000073">
    <property type="entry name" value="AB_hydrolase_1"/>
</dbReference>
<reference evidence="14 15" key="1">
    <citation type="submission" date="2023-09" db="EMBL/GenBank/DDBJ databases">
        <authorList>
            <person name="Rey-Velasco X."/>
        </authorList>
    </citation>
    <scope>NUCLEOTIDE SEQUENCE [LARGE SCALE GENOMIC DNA]</scope>
    <source>
        <strain evidence="14 15">W431</strain>
    </source>
</reference>
<dbReference type="Pfam" id="PF00561">
    <property type="entry name" value="Abhydrolase_1"/>
    <property type="match status" value="1"/>
</dbReference>
<dbReference type="Proteomes" id="UP001266357">
    <property type="component" value="Unassembled WGS sequence"/>
</dbReference>
<evidence type="ECO:0000259" key="13">
    <source>
        <dbReference type="Pfam" id="PF00561"/>
    </source>
</evidence>
<dbReference type="InterPro" id="IPR005944">
    <property type="entry name" value="Pro_iminopeptidase"/>
</dbReference>
<accession>A0ABU3A5N4</accession>
<keyword evidence="15" id="KW-1185">Reference proteome</keyword>
<dbReference type="PANTHER" id="PTHR43722:SF1">
    <property type="entry name" value="PROLINE IMINOPEPTIDASE"/>
    <property type="match status" value="1"/>
</dbReference>
<name>A0ABU3A5N4_9GAMM</name>
<organism evidence="14 15">
    <name type="scientific">Thalassotalea castellviae</name>
    <dbReference type="NCBI Taxonomy" id="3075612"/>
    <lineage>
        <taxon>Bacteria</taxon>
        <taxon>Pseudomonadati</taxon>
        <taxon>Pseudomonadota</taxon>
        <taxon>Gammaproteobacteria</taxon>
        <taxon>Alteromonadales</taxon>
        <taxon>Colwelliaceae</taxon>
        <taxon>Thalassotalea</taxon>
    </lineage>
</organism>
<dbReference type="SUPFAM" id="SSF53474">
    <property type="entry name" value="alpha/beta-Hydrolases"/>
    <property type="match status" value="1"/>
</dbReference>
<comment type="catalytic activity">
    <reaction evidence="1 11 12">
        <text>Release of N-terminal proline from a peptide.</text>
        <dbReference type="EC" id="3.4.11.5"/>
    </reaction>
</comment>
<dbReference type="NCBIfam" id="TIGR01249">
    <property type="entry name" value="pro_imino_pep_1"/>
    <property type="match status" value="1"/>
</dbReference>
<keyword evidence="9 11" id="KW-0378">Hydrolase</keyword>
<dbReference type="InterPro" id="IPR002410">
    <property type="entry name" value="Peptidase_S33"/>
</dbReference>
<proteinExistence type="inferred from homology"/>
<keyword evidence="6 11" id="KW-0031">Aminopeptidase</keyword>
<sequence>MSRALYPKIKHYHHEWLKVDDVHQIYLEQSGNPNGIPVLYLHGGPGGGSSNNHRRYFDPEKYRIIIFDQRGCGQSKPSPSIENNHTDFLIEDIEKIRQHLSIDKWLISGGSWGTTLALIYGIRYPQVVLGFILRGIFLGTKKEYDWLYQVDGAERFFPEYYQDFIKPLEGNFQDNLLEGYQQIFSSDNEVAKIAACKAWYLWELRLSTIEHHHIGMAQIEDSHQALCMAQLSHHYFYHHCFIEENYILNNIANISDIPAIIIHGRYDMVCPLNTAANLTKHWVNASLQILPQAGHSGFESQTIDALCKATDVMANFLQETKR</sequence>
<evidence type="ECO:0000256" key="8">
    <source>
        <dbReference type="ARBA" id="ARBA00022670"/>
    </source>
</evidence>
<evidence type="ECO:0000256" key="1">
    <source>
        <dbReference type="ARBA" id="ARBA00001585"/>
    </source>
</evidence>
<evidence type="ECO:0000256" key="4">
    <source>
        <dbReference type="ARBA" id="ARBA00012568"/>
    </source>
</evidence>
<gene>
    <name evidence="14" type="primary">pip</name>
    <name evidence="14" type="ORF">RM573_16215</name>
</gene>
<dbReference type="EC" id="3.4.11.5" evidence="4 11"/>
<comment type="subcellular location">
    <subcellularLocation>
        <location evidence="2 11">Cytoplasm</location>
    </subcellularLocation>
</comment>
<evidence type="ECO:0000256" key="3">
    <source>
        <dbReference type="ARBA" id="ARBA00010088"/>
    </source>
</evidence>
<dbReference type="GO" id="GO:0004177">
    <property type="term" value="F:aminopeptidase activity"/>
    <property type="evidence" value="ECO:0007669"/>
    <property type="project" value="UniProtKB-KW"/>
</dbReference>
<comment type="caution">
    <text evidence="14">The sequence shown here is derived from an EMBL/GenBank/DDBJ whole genome shotgun (WGS) entry which is preliminary data.</text>
</comment>
<dbReference type="PIRSF" id="PIRSF006431">
    <property type="entry name" value="Pept_S33"/>
    <property type="match status" value="1"/>
</dbReference>